<name>A0A7S6VXH5_9GAMM</name>
<gene>
    <name evidence="1" type="ORF">G0028_12825</name>
</gene>
<evidence type="ECO:0000313" key="2">
    <source>
        <dbReference type="Proteomes" id="UP000593966"/>
    </source>
</evidence>
<protein>
    <submittedName>
        <fullName evidence="1">Uncharacterized protein</fullName>
    </submittedName>
</protein>
<dbReference type="RefSeq" id="WP_180045611.1">
    <property type="nucleotide sequence ID" value="NZ_CP048659.1"/>
</dbReference>
<dbReference type="EMBL" id="CP048659">
    <property type="protein sequence ID" value="QOW46709.1"/>
    <property type="molecule type" value="Genomic_DNA"/>
</dbReference>
<dbReference type="Proteomes" id="UP000593966">
    <property type="component" value="Chromosome"/>
</dbReference>
<sequence>MKHYIKTELGIQALQQRLFGLSPKLRRLLLLIGTPDFQKLTIQLQQNIATPEMLQHLEQLGLIQNIQTQNQTHIQESRKIKEIVRPQEKHEDAATKDIPVRSQAPLASAAQVNLAFENEIILPKLNFYETKKLMIQLLHQNCGLMAKILIQKIENAEHSQALKLCQMQWLTALQETRISPLELNKNLQTINYSMRHF</sequence>
<proteinExistence type="predicted"/>
<dbReference type="AlphaFoldDB" id="A0A7S6VXH5"/>
<accession>A0A7S6VXH5</accession>
<evidence type="ECO:0000313" key="1">
    <source>
        <dbReference type="EMBL" id="QOW46709.1"/>
    </source>
</evidence>
<reference evidence="1 2" key="1">
    <citation type="submission" date="2020-02" db="EMBL/GenBank/DDBJ databases">
        <title>Tigecycline-resistant Acinetobacter species from pigs and migratory birds.</title>
        <authorList>
            <person name="Chen C."/>
            <person name="Sun J."/>
            <person name="Liao X.-P."/>
            <person name="Liu Y.-H."/>
        </authorList>
    </citation>
    <scope>NUCLEOTIDE SEQUENCE [LARGE SCALE GENOMIC DNA]</scope>
    <source>
        <strain evidence="1 2">YH12207_T</strain>
    </source>
</reference>
<organism evidence="1 2">
    <name type="scientific">Acinetobacter piscicola</name>
    <dbReference type="NCBI Taxonomy" id="2006115"/>
    <lineage>
        <taxon>Bacteria</taxon>
        <taxon>Pseudomonadati</taxon>
        <taxon>Pseudomonadota</taxon>
        <taxon>Gammaproteobacteria</taxon>
        <taxon>Moraxellales</taxon>
        <taxon>Moraxellaceae</taxon>
        <taxon>Acinetobacter</taxon>
    </lineage>
</organism>
<keyword evidence="2" id="KW-1185">Reference proteome</keyword>